<dbReference type="EMBL" id="FLUL01000001">
    <property type="protein sequence ID" value="SBW03557.1"/>
    <property type="molecule type" value="Genomic_DNA"/>
</dbReference>
<protein>
    <recommendedName>
        <fullName evidence="3">Membrane protein 6-pyruvoyl-tetrahydropterin synthase-related domain-containing protein</fullName>
    </recommendedName>
</protein>
<feature type="transmembrane region" description="Helical" evidence="1">
    <location>
        <begin position="129"/>
        <end position="147"/>
    </location>
</feature>
<keyword evidence="1" id="KW-0472">Membrane</keyword>
<organism evidence="2">
    <name type="scientific">uncultured Dysgonomonas sp</name>
    <dbReference type="NCBI Taxonomy" id="206096"/>
    <lineage>
        <taxon>Bacteria</taxon>
        <taxon>Pseudomonadati</taxon>
        <taxon>Bacteroidota</taxon>
        <taxon>Bacteroidia</taxon>
        <taxon>Bacteroidales</taxon>
        <taxon>Dysgonomonadaceae</taxon>
        <taxon>Dysgonomonas</taxon>
        <taxon>environmental samples</taxon>
    </lineage>
</organism>
<evidence type="ECO:0000256" key="1">
    <source>
        <dbReference type="SAM" id="Phobius"/>
    </source>
</evidence>
<feature type="transmembrane region" description="Helical" evidence="1">
    <location>
        <begin position="354"/>
        <end position="373"/>
    </location>
</feature>
<name>A0A212JVY3_9BACT</name>
<proteinExistence type="predicted"/>
<sequence>MNNLLDKIMQSKRYQFLVFFALLVFLSLLMMYFYQPLCPGQDFFFHYRRLQALMDGLKDSPWLIYLDYSAIDGYGYLTKAFYPDFILIPFALVGNLTDAAFAYQFMIFTMTILCGVFTYITVNTIYKSSYAAAIAALLYTFAAYRLLDIYHRAAIGEALSFTFVPIVFLGLYHIIKGDYKKWYALAIGFSLMIFTHLISSVLMFVTILIFLGIYYKSLLREPKRIKYLVLAGVATLIVTAYYIFPMMEQMFSNTFYYESRGLMSKAQDSALGLHWIIWGMFVGIIIPEQALIPGVGLLLTFGIILRLFVYEKSKELRSLDIAVIVGFIYIIACLPIFPWSVFPFSLLNFIQLPWRLLEFSCFFFAVAGGYYLSRILKTNKRFLAGGIMIVAGVALVLVNDAQSYKNYRCGRPVTQSADISNDYHLGGLEYIPDRVPSLEFLHQRGDSVKSNYAGMQISDFKRSGRVTAFNLNATNGEALELPLIYYKGYTASLDGKAIPVSESDNGLVQLSGNQSGRVEVYYEGTITQRISLCITVLSILSLCIFIFLQKRRENEAR</sequence>
<feature type="transmembrane region" description="Helical" evidence="1">
    <location>
        <begin position="227"/>
        <end position="247"/>
    </location>
</feature>
<gene>
    <name evidence="2" type="ORF">KL86DYS2_12457</name>
</gene>
<feature type="transmembrane region" description="Helical" evidence="1">
    <location>
        <begin position="153"/>
        <end position="175"/>
    </location>
</feature>
<dbReference type="AlphaFoldDB" id="A0A212JVY3"/>
<feature type="transmembrane region" description="Helical" evidence="1">
    <location>
        <begin position="182"/>
        <end position="215"/>
    </location>
</feature>
<reference evidence="2" key="1">
    <citation type="submission" date="2016-04" db="EMBL/GenBank/DDBJ databases">
        <authorList>
            <person name="Evans L.H."/>
            <person name="Alamgir A."/>
            <person name="Owens N."/>
            <person name="Weber N.D."/>
            <person name="Virtaneva K."/>
            <person name="Barbian K."/>
            <person name="Babar A."/>
            <person name="Rosenke K."/>
        </authorList>
    </citation>
    <scope>NUCLEOTIDE SEQUENCE</scope>
    <source>
        <strain evidence="2">86-2</strain>
    </source>
</reference>
<keyword evidence="1" id="KW-0812">Transmembrane</keyword>
<feature type="transmembrane region" description="Helical" evidence="1">
    <location>
        <begin position="526"/>
        <end position="548"/>
    </location>
</feature>
<accession>A0A212JVY3</accession>
<feature type="transmembrane region" description="Helical" evidence="1">
    <location>
        <begin position="101"/>
        <end position="122"/>
    </location>
</feature>
<feature type="transmembrane region" description="Helical" evidence="1">
    <location>
        <begin position="16"/>
        <end position="34"/>
    </location>
</feature>
<feature type="transmembrane region" description="Helical" evidence="1">
    <location>
        <begin position="321"/>
        <end position="342"/>
    </location>
</feature>
<evidence type="ECO:0008006" key="3">
    <source>
        <dbReference type="Google" id="ProtNLM"/>
    </source>
</evidence>
<feature type="transmembrane region" description="Helical" evidence="1">
    <location>
        <begin position="268"/>
        <end position="286"/>
    </location>
</feature>
<evidence type="ECO:0000313" key="2">
    <source>
        <dbReference type="EMBL" id="SBW03557.1"/>
    </source>
</evidence>
<feature type="transmembrane region" description="Helical" evidence="1">
    <location>
        <begin position="382"/>
        <end position="398"/>
    </location>
</feature>
<keyword evidence="1" id="KW-1133">Transmembrane helix</keyword>
<dbReference type="RefSeq" id="WP_296950101.1">
    <property type="nucleotide sequence ID" value="NZ_LT599021.1"/>
</dbReference>